<proteinExistence type="predicted"/>
<dbReference type="Gramene" id="KVH96002">
    <property type="protein sequence ID" value="KVH96002"/>
    <property type="gene ID" value="Ccrd_001902"/>
</dbReference>
<feature type="region of interest" description="Disordered" evidence="1">
    <location>
        <begin position="344"/>
        <end position="381"/>
    </location>
</feature>
<reference evidence="2 3" key="1">
    <citation type="journal article" date="2016" name="Sci. Rep.">
        <title>The genome sequence of the outbreeding globe artichoke constructed de novo incorporating a phase-aware low-pass sequencing strategy of F1 progeny.</title>
        <authorList>
            <person name="Scaglione D."/>
            <person name="Reyes-Chin-Wo S."/>
            <person name="Acquadro A."/>
            <person name="Froenicke L."/>
            <person name="Portis E."/>
            <person name="Beitel C."/>
            <person name="Tirone M."/>
            <person name="Mauro R."/>
            <person name="Lo Monaco A."/>
            <person name="Mauromicale G."/>
            <person name="Faccioli P."/>
            <person name="Cattivelli L."/>
            <person name="Rieseberg L."/>
            <person name="Michelmore R."/>
            <person name="Lanteri S."/>
        </authorList>
    </citation>
    <scope>NUCLEOTIDE SEQUENCE [LARGE SCALE GENOMIC DNA]</scope>
    <source>
        <strain evidence="2">2C</strain>
    </source>
</reference>
<comment type="caution">
    <text evidence="2">The sequence shown here is derived from an EMBL/GenBank/DDBJ whole genome shotgun (WGS) entry which is preliminary data.</text>
</comment>
<gene>
    <name evidence="2" type="ORF">Ccrd_001902</name>
</gene>
<dbReference type="PANTHER" id="PTHR32091">
    <property type="entry name" value="EUKARYOTIC TRANSLATION INITIATION FACTOR 4B"/>
    <property type="match status" value="1"/>
</dbReference>
<evidence type="ECO:0000256" key="1">
    <source>
        <dbReference type="SAM" id="MobiDB-lite"/>
    </source>
</evidence>
<keyword evidence="2" id="KW-0396">Initiation factor</keyword>
<keyword evidence="3" id="KW-1185">Reference proteome</keyword>
<dbReference type="EMBL" id="LEKV01004365">
    <property type="protein sequence ID" value="KVH96002.1"/>
    <property type="molecule type" value="Genomic_DNA"/>
</dbReference>
<feature type="compositionally biased region" description="Polar residues" evidence="1">
    <location>
        <begin position="71"/>
        <end position="82"/>
    </location>
</feature>
<dbReference type="PANTHER" id="PTHR32091:SF17">
    <property type="entry name" value="EUKARYOTIC TRANSLATION INITIATION FACTOR 4B3"/>
    <property type="match status" value="1"/>
</dbReference>
<organism evidence="2 3">
    <name type="scientific">Cynara cardunculus var. scolymus</name>
    <name type="common">Globe artichoke</name>
    <name type="synonym">Cynara scolymus</name>
    <dbReference type="NCBI Taxonomy" id="59895"/>
    <lineage>
        <taxon>Eukaryota</taxon>
        <taxon>Viridiplantae</taxon>
        <taxon>Streptophyta</taxon>
        <taxon>Embryophyta</taxon>
        <taxon>Tracheophyta</taxon>
        <taxon>Spermatophyta</taxon>
        <taxon>Magnoliopsida</taxon>
        <taxon>eudicotyledons</taxon>
        <taxon>Gunneridae</taxon>
        <taxon>Pentapetalae</taxon>
        <taxon>asterids</taxon>
        <taxon>campanulids</taxon>
        <taxon>Asterales</taxon>
        <taxon>Asteraceae</taxon>
        <taxon>Carduoideae</taxon>
        <taxon>Cardueae</taxon>
        <taxon>Carduinae</taxon>
        <taxon>Cynara</taxon>
    </lineage>
</organism>
<dbReference type="Proteomes" id="UP000243975">
    <property type="component" value="Unassembled WGS sequence"/>
</dbReference>
<feature type="compositionally biased region" description="Basic and acidic residues" evidence="1">
    <location>
        <begin position="99"/>
        <end position="111"/>
    </location>
</feature>
<name>A0A103XSD0_CYNCS</name>
<protein>
    <submittedName>
        <fullName evidence="2">Plant specific eukaryotic initiation factor 4B</fullName>
    </submittedName>
</protein>
<dbReference type="OMA" id="IDDWGAG"/>
<feature type="compositionally biased region" description="Basic and acidic residues" evidence="1">
    <location>
        <begin position="141"/>
        <end position="161"/>
    </location>
</feature>
<keyword evidence="2" id="KW-0648">Protein biosynthesis</keyword>
<dbReference type="GO" id="GO:0003743">
    <property type="term" value="F:translation initiation factor activity"/>
    <property type="evidence" value="ECO:0007669"/>
    <property type="project" value="UniProtKB-KW"/>
</dbReference>
<sequence>MAATVTNVWGKPGAWALDSEEHEDKLNQEKTATPTTGNDQSADFPDLTTAAATKTKKKKGKPLPLGEFVTGWTNKPKAQTYQAAKGLTTEDMMMLPTGPRERTAEELDRSRLGGGFRSYGDRNNDSSNSRWGSNRSTGGGEEGRTSSREYSRADKTDDWGAQKKSAVGGGGGFDRKERAGGFFEGSNSRADESDRWVSNKSYTPPEGRRNVRFESSGGANSSDNWGKKKEEEARRFGGGGGGAFDSLREKGSGNELPDSDNWGRKREEAIGGSRPKLNLQPRKLPVVGDTAELKPNKGSNLNPFGDARPREQVLKEKGQDWREIDEKLDSMKMKEVDSKRGFRTAAAIEDQSEKSWRKNVSPSSSENNEIGNAEEPEGEEAQIWWNMNADYQMFSDFMSMH</sequence>
<feature type="compositionally biased region" description="Polar residues" evidence="1">
    <location>
        <begin position="29"/>
        <end position="41"/>
    </location>
</feature>
<dbReference type="STRING" id="59895.A0A103XSD0"/>
<evidence type="ECO:0000313" key="2">
    <source>
        <dbReference type="EMBL" id="KVH96002.1"/>
    </source>
</evidence>
<dbReference type="InterPro" id="IPR010433">
    <property type="entry name" value="EIF-4B_pln"/>
</dbReference>
<evidence type="ECO:0000313" key="3">
    <source>
        <dbReference type="Proteomes" id="UP000243975"/>
    </source>
</evidence>
<feature type="compositionally biased region" description="Basic and acidic residues" evidence="1">
    <location>
        <begin position="225"/>
        <end position="235"/>
    </location>
</feature>
<accession>A0A103XSD0</accession>
<dbReference type="Pfam" id="PF06273">
    <property type="entry name" value="eIF-4B"/>
    <property type="match status" value="1"/>
</dbReference>
<dbReference type="GO" id="GO:0003729">
    <property type="term" value="F:mRNA binding"/>
    <property type="evidence" value="ECO:0007669"/>
    <property type="project" value="TreeGrafter"/>
</dbReference>
<feature type="region of interest" description="Disordered" evidence="1">
    <location>
        <begin position="1"/>
        <end position="309"/>
    </location>
</feature>
<dbReference type="AlphaFoldDB" id="A0A103XSD0"/>